<feature type="domain" description="DNA helicase DnaB-like N-terminal" evidence="4">
    <location>
        <begin position="23"/>
        <end position="72"/>
    </location>
</feature>
<dbReference type="EMBL" id="JADPRT010000013">
    <property type="protein sequence ID" value="MBF9071796.1"/>
    <property type="molecule type" value="Genomic_DNA"/>
</dbReference>
<protein>
    <submittedName>
        <fullName evidence="5">Helicase DnaB</fullName>
    </submittedName>
</protein>
<evidence type="ECO:0000313" key="6">
    <source>
        <dbReference type="Proteomes" id="UP000657385"/>
    </source>
</evidence>
<dbReference type="InterPro" id="IPR036185">
    <property type="entry name" value="DNA_heli_DnaB-like_N_sf"/>
</dbReference>
<name>A0A931FHG1_9ACTN</name>
<dbReference type="AlphaFoldDB" id="A0A931FHG1"/>
<comment type="caution">
    <text evidence="5">The sequence shown here is derived from an EMBL/GenBank/DDBJ whole genome shotgun (WGS) entry which is preliminary data.</text>
</comment>
<keyword evidence="2" id="KW-0238">DNA-binding</keyword>
<dbReference type="PANTHER" id="PTHR30153:SF2">
    <property type="entry name" value="REPLICATIVE DNA HELICASE"/>
    <property type="match status" value="1"/>
</dbReference>
<dbReference type="RefSeq" id="WP_196196964.1">
    <property type="nucleotide sequence ID" value="NZ_JADPRT010000013.1"/>
</dbReference>
<dbReference type="GO" id="GO:0006260">
    <property type="term" value="P:DNA replication"/>
    <property type="evidence" value="ECO:0007669"/>
    <property type="project" value="UniProtKB-KW"/>
</dbReference>
<dbReference type="InterPro" id="IPR016136">
    <property type="entry name" value="DNA_helicase_N/primase_C"/>
</dbReference>
<dbReference type="InterPro" id="IPR007693">
    <property type="entry name" value="DNA_helicase_DnaB-like_N"/>
</dbReference>
<keyword evidence="5" id="KW-0547">Nucleotide-binding</keyword>
<dbReference type="GO" id="GO:0005829">
    <property type="term" value="C:cytosol"/>
    <property type="evidence" value="ECO:0007669"/>
    <property type="project" value="TreeGrafter"/>
</dbReference>
<evidence type="ECO:0000256" key="1">
    <source>
        <dbReference type="ARBA" id="ARBA00022705"/>
    </source>
</evidence>
<reference evidence="5" key="1">
    <citation type="submission" date="2020-11" db="EMBL/GenBank/DDBJ databases">
        <title>Isolation and identification of active actinomycetes.</title>
        <authorList>
            <person name="Yu B."/>
        </authorList>
    </citation>
    <scope>NUCLEOTIDE SEQUENCE</scope>
    <source>
        <strain evidence="5">NEAU-YB345</strain>
    </source>
</reference>
<dbReference type="SUPFAM" id="SSF48024">
    <property type="entry name" value="N-terminal domain of DnaB helicase"/>
    <property type="match status" value="2"/>
</dbReference>
<keyword evidence="5" id="KW-0067">ATP-binding</keyword>
<keyword evidence="5" id="KW-0378">Hydrolase</keyword>
<evidence type="ECO:0000256" key="3">
    <source>
        <dbReference type="SAM" id="MobiDB-lite"/>
    </source>
</evidence>
<keyword evidence="6" id="KW-1185">Reference proteome</keyword>
<sequence>MTGARQNAPAQQVVEGPDPVVLAEQALLGALLLDPHQTGQVHQWLAARHFYRDAHRALYQALVDQYRAGHPALGHQPSKQDALAWLTDATAEAQRAARGITPSYPHTLAAACPRSDHAAVYGRMVVEAALQRTVAEHATRMLESARAALHSGGETRTLLTHLDILTDVLDQLARLTGTPGTSQPCGPAAADPLPSPADGVADQLGQDVLAEEELLVASLLQTPQVIGEMAVWLRPADFADTALGAVFAVLVGLHRRGDAIDPVTLLWEARRRGLLADQVVTAERILRLAPGPGDPLFGGEIVARRALARTAAGAARQVRDLTVTLPPNRLVPRALALLAPVQQARQRWQQATAPPTETVRSFRARR</sequence>
<dbReference type="GO" id="GO:0003677">
    <property type="term" value="F:DNA binding"/>
    <property type="evidence" value="ECO:0007669"/>
    <property type="project" value="UniProtKB-KW"/>
</dbReference>
<proteinExistence type="predicted"/>
<dbReference type="Pfam" id="PF00772">
    <property type="entry name" value="DnaB"/>
    <property type="match status" value="2"/>
</dbReference>
<evidence type="ECO:0000256" key="2">
    <source>
        <dbReference type="ARBA" id="ARBA00023125"/>
    </source>
</evidence>
<dbReference type="GO" id="GO:0005524">
    <property type="term" value="F:ATP binding"/>
    <property type="evidence" value="ECO:0007669"/>
    <property type="project" value="InterPro"/>
</dbReference>
<keyword evidence="1" id="KW-0235">DNA replication</keyword>
<evidence type="ECO:0000313" key="5">
    <source>
        <dbReference type="EMBL" id="MBF9071796.1"/>
    </source>
</evidence>
<dbReference type="Proteomes" id="UP000657385">
    <property type="component" value="Unassembled WGS sequence"/>
</dbReference>
<accession>A0A931FHG1</accession>
<dbReference type="PANTHER" id="PTHR30153">
    <property type="entry name" value="REPLICATIVE DNA HELICASE DNAB"/>
    <property type="match status" value="1"/>
</dbReference>
<feature type="region of interest" description="Disordered" evidence="3">
    <location>
        <begin position="346"/>
        <end position="366"/>
    </location>
</feature>
<dbReference type="GO" id="GO:0003678">
    <property type="term" value="F:DNA helicase activity"/>
    <property type="evidence" value="ECO:0007669"/>
    <property type="project" value="InterPro"/>
</dbReference>
<gene>
    <name evidence="5" type="ORF">I2501_27610</name>
</gene>
<evidence type="ECO:0000259" key="4">
    <source>
        <dbReference type="Pfam" id="PF00772"/>
    </source>
</evidence>
<keyword evidence="5" id="KW-0347">Helicase</keyword>
<dbReference type="Gene3D" id="1.10.860.10">
    <property type="entry name" value="DNAb Helicase, Chain A"/>
    <property type="match status" value="2"/>
</dbReference>
<organism evidence="5 6">
    <name type="scientific">Streptacidiphilus fuscans</name>
    <dbReference type="NCBI Taxonomy" id="2789292"/>
    <lineage>
        <taxon>Bacteria</taxon>
        <taxon>Bacillati</taxon>
        <taxon>Actinomycetota</taxon>
        <taxon>Actinomycetes</taxon>
        <taxon>Kitasatosporales</taxon>
        <taxon>Streptomycetaceae</taxon>
        <taxon>Streptacidiphilus</taxon>
    </lineage>
</organism>
<feature type="domain" description="DNA helicase DnaB-like N-terminal" evidence="4">
    <location>
        <begin position="211"/>
        <end position="277"/>
    </location>
</feature>